<dbReference type="EMBL" id="VFQX01000072">
    <property type="protein sequence ID" value="KAF0972073.1"/>
    <property type="molecule type" value="Genomic_DNA"/>
</dbReference>
<dbReference type="Proteomes" id="UP000444721">
    <property type="component" value="Unassembled WGS sequence"/>
</dbReference>
<evidence type="ECO:0000313" key="1">
    <source>
        <dbReference type="EMBL" id="KAF0972073.1"/>
    </source>
</evidence>
<gene>
    <name evidence="1" type="ORF">FDP41_009769</name>
</gene>
<dbReference type="OrthoDB" id="10381663at2759"/>
<protein>
    <recommendedName>
        <fullName evidence="3">F-box domain-containing protein</fullName>
    </recommendedName>
</protein>
<dbReference type="AlphaFoldDB" id="A0A6A5AVI7"/>
<dbReference type="VEuPathDB" id="AmoebaDB:NfTy_087970"/>
<dbReference type="GeneID" id="68116984"/>
<keyword evidence="2" id="KW-1185">Reference proteome</keyword>
<evidence type="ECO:0008006" key="3">
    <source>
        <dbReference type="Google" id="ProtNLM"/>
    </source>
</evidence>
<dbReference type="RefSeq" id="XP_044556788.1">
    <property type="nucleotide sequence ID" value="XM_044713762.1"/>
</dbReference>
<accession>A0A6A5AVI7</accession>
<reference evidence="1 2" key="1">
    <citation type="journal article" date="2019" name="Sci. Rep.">
        <title>Nanopore sequencing improves the draft genome of the human pathogenic amoeba Naegleria fowleri.</title>
        <authorList>
            <person name="Liechti N."/>
            <person name="Schurch N."/>
            <person name="Bruggmann R."/>
            <person name="Wittwer M."/>
        </authorList>
    </citation>
    <scope>NUCLEOTIDE SEQUENCE [LARGE SCALE GENOMIC DNA]</scope>
    <source>
        <strain evidence="1 2">ATCC 30894</strain>
    </source>
</reference>
<organism evidence="1 2">
    <name type="scientific">Naegleria fowleri</name>
    <name type="common">Brain eating amoeba</name>
    <dbReference type="NCBI Taxonomy" id="5763"/>
    <lineage>
        <taxon>Eukaryota</taxon>
        <taxon>Discoba</taxon>
        <taxon>Heterolobosea</taxon>
        <taxon>Tetramitia</taxon>
        <taxon>Eutetramitia</taxon>
        <taxon>Vahlkampfiidae</taxon>
        <taxon>Naegleria</taxon>
    </lineage>
</organism>
<dbReference type="VEuPathDB" id="AmoebaDB:NF0004790"/>
<evidence type="ECO:0000313" key="2">
    <source>
        <dbReference type="Proteomes" id="UP000444721"/>
    </source>
</evidence>
<name>A0A6A5AVI7_NAEFO</name>
<comment type="caution">
    <text evidence="1">The sequence shown here is derived from an EMBL/GenBank/DDBJ whole genome shotgun (WGS) entry which is preliminary data.</text>
</comment>
<dbReference type="VEuPathDB" id="AmoebaDB:FDP41_009769"/>
<proteinExistence type="predicted"/>
<sequence length="385" mass="46193">MTLLATLPGEIILEIFNFIDFFSTYAMIRSDPRLSKIHENFELSREWMMAKFIEMIQQNDKSLIVASQRLPVSIYESSRDYLKQHYQRIQRRIMSYGSKIESDEEDHHDTQTNTLTIIYNEKPFHRRFVIFFQYFHVINNFTSSLENSNVVNDDSFLEYLRMFRAMLKLDTILSYSVNIPRALFFIKLMDGANKLLLKYDLKLTKNLDKRHIPKNMFFRKIMDIAKSLNETAQCLEESEQSLTKIPMCTYLVHNEPFPILLFCKYWKFITNSEEYRPLMNSLKYFDKNAYLSRFCNGIANMKTLPNDFISSTEEYNRFFQLIKLLNEFSDKKCSQFASIPVYKETIEEQLGKVLFFKNNAHLKKEIIQFIFDHTFYYSDSPWFWR</sequence>